<dbReference type="PROSITE" id="PS50042">
    <property type="entry name" value="CNMP_BINDING_3"/>
    <property type="match status" value="1"/>
</dbReference>
<dbReference type="Proteomes" id="UP000009168">
    <property type="component" value="Unassembled WGS sequence"/>
</dbReference>
<evidence type="ECO:0000256" key="8">
    <source>
        <dbReference type="SAM" id="Phobius"/>
    </source>
</evidence>
<proteinExistence type="predicted"/>
<evidence type="ECO:0000256" key="3">
    <source>
        <dbReference type="ARBA" id="ARBA00022692"/>
    </source>
</evidence>
<dbReference type="Pfam" id="PF00520">
    <property type="entry name" value="Ion_trans"/>
    <property type="match status" value="1"/>
</dbReference>
<dbReference type="GO" id="GO:0035725">
    <property type="term" value="P:sodium ion transmembrane transport"/>
    <property type="evidence" value="ECO:0007669"/>
    <property type="project" value="TreeGrafter"/>
</dbReference>
<evidence type="ECO:0000256" key="1">
    <source>
        <dbReference type="ARBA" id="ARBA00004141"/>
    </source>
</evidence>
<feature type="compositionally biased region" description="Low complexity" evidence="7">
    <location>
        <begin position="827"/>
        <end position="841"/>
    </location>
</feature>
<dbReference type="eggNOG" id="KOG0500">
    <property type="taxonomic scope" value="Eukaryota"/>
</dbReference>
<keyword evidence="11" id="KW-1185">Reference proteome</keyword>
<feature type="region of interest" description="Disordered" evidence="7">
    <location>
        <begin position="127"/>
        <end position="155"/>
    </location>
</feature>
<keyword evidence="2" id="KW-0813">Transport</keyword>
<dbReference type="InterPro" id="IPR051413">
    <property type="entry name" value="K/Na_HCN_channel"/>
</dbReference>
<dbReference type="KEGG" id="tet:TTHERM_00129390"/>
<keyword evidence="3 8" id="KW-0812">Transmembrane</keyword>
<dbReference type="EMBL" id="GG662699">
    <property type="protein sequence ID" value="EAR96163.2"/>
    <property type="molecule type" value="Genomic_DNA"/>
</dbReference>
<dbReference type="Gene3D" id="1.10.287.630">
    <property type="entry name" value="Helix hairpin bin"/>
    <property type="match status" value="1"/>
</dbReference>
<dbReference type="Gene3D" id="2.60.120.10">
    <property type="entry name" value="Jelly Rolls"/>
    <property type="match status" value="1"/>
</dbReference>
<comment type="subcellular location">
    <subcellularLocation>
        <location evidence="1">Membrane</location>
        <topology evidence="1">Multi-pass membrane protein</topology>
    </subcellularLocation>
</comment>
<dbReference type="InterPro" id="IPR018490">
    <property type="entry name" value="cNMP-bd_dom_sf"/>
</dbReference>
<evidence type="ECO:0000256" key="4">
    <source>
        <dbReference type="ARBA" id="ARBA00022989"/>
    </source>
</evidence>
<feature type="transmembrane region" description="Helical" evidence="8">
    <location>
        <begin position="336"/>
        <end position="360"/>
    </location>
</feature>
<accession>I7M1E3</accession>
<feature type="domain" description="Cyclic nucleotide-binding" evidence="9">
    <location>
        <begin position="567"/>
        <end position="673"/>
    </location>
</feature>
<dbReference type="PANTHER" id="PTHR45689:SF5">
    <property type="entry name" value="I[[H]] CHANNEL, ISOFORM E"/>
    <property type="match status" value="1"/>
</dbReference>
<dbReference type="GO" id="GO:0003254">
    <property type="term" value="P:regulation of membrane depolarization"/>
    <property type="evidence" value="ECO:0007669"/>
    <property type="project" value="TreeGrafter"/>
</dbReference>
<dbReference type="PANTHER" id="PTHR45689">
    <property type="entry name" value="I[[H]] CHANNEL, ISOFORM E"/>
    <property type="match status" value="1"/>
</dbReference>
<feature type="transmembrane region" description="Helical" evidence="8">
    <location>
        <begin position="254"/>
        <end position="274"/>
    </location>
</feature>
<dbReference type="GeneID" id="7825660"/>
<reference evidence="11" key="1">
    <citation type="journal article" date="2006" name="PLoS Biol.">
        <title>Macronuclear genome sequence of the ciliate Tetrahymena thermophila, a model eukaryote.</title>
        <authorList>
            <person name="Eisen J.A."/>
            <person name="Coyne R.S."/>
            <person name="Wu M."/>
            <person name="Wu D."/>
            <person name="Thiagarajan M."/>
            <person name="Wortman J.R."/>
            <person name="Badger J.H."/>
            <person name="Ren Q."/>
            <person name="Amedeo P."/>
            <person name="Jones K.M."/>
            <person name="Tallon L.J."/>
            <person name="Delcher A.L."/>
            <person name="Salzberg S.L."/>
            <person name="Silva J.C."/>
            <person name="Haas B.J."/>
            <person name="Majoros W.H."/>
            <person name="Farzad M."/>
            <person name="Carlton J.M."/>
            <person name="Smith R.K. Jr."/>
            <person name="Garg J."/>
            <person name="Pearlman R.E."/>
            <person name="Karrer K.M."/>
            <person name="Sun L."/>
            <person name="Manning G."/>
            <person name="Elde N.C."/>
            <person name="Turkewitz A.P."/>
            <person name="Asai D.J."/>
            <person name="Wilkes D.E."/>
            <person name="Wang Y."/>
            <person name="Cai H."/>
            <person name="Collins K."/>
            <person name="Stewart B.A."/>
            <person name="Lee S.R."/>
            <person name="Wilamowska K."/>
            <person name="Weinberg Z."/>
            <person name="Ruzzo W.L."/>
            <person name="Wloga D."/>
            <person name="Gaertig J."/>
            <person name="Frankel J."/>
            <person name="Tsao C.-C."/>
            <person name="Gorovsky M.A."/>
            <person name="Keeling P.J."/>
            <person name="Waller R.F."/>
            <person name="Patron N.J."/>
            <person name="Cherry J.M."/>
            <person name="Stover N.A."/>
            <person name="Krieger C.J."/>
            <person name="del Toro C."/>
            <person name="Ryder H.F."/>
            <person name="Williamson S.C."/>
            <person name="Barbeau R.A."/>
            <person name="Hamilton E.P."/>
            <person name="Orias E."/>
        </authorList>
    </citation>
    <scope>NUCLEOTIDE SEQUENCE [LARGE SCALE GENOMIC DNA]</scope>
    <source>
        <strain evidence="11">SB210</strain>
    </source>
</reference>
<keyword evidence="6 8" id="KW-0472">Membrane</keyword>
<gene>
    <name evidence="10" type="ORF">TTHERM_00129390</name>
</gene>
<dbReference type="SUPFAM" id="SSF51206">
    <property type="entry name" value="cAMP-binding domain-like"/>
    <property type="match status" value="1"/>
</dbReference>
<evidence type="ECO:0000256" key="6">
    <source>
        <dbReference type="ARBA" id="ARBA00023136"/>
    </source>
</evidence>
<sequence>MRVESINQNDINPQQSSSYQLGQDNNTYSFYQFKISKLQQQNQSLGDQSNSQQFLPSQKFLNQTRNEQDLITEEDKRENCISQKDNQTDNSFVAVNLEETLYRFSDQCPKNISENNTIFQEIPKVDAESQKMTSRKRNGNQLLNQDKQKARSQSVSTQFRKKNNQILGNDCQSIIEKKDPNKIGYYQRGYKKRNNLLILDLYAQKDIWKRKWIQILALVSKVKYIAQQSSLFFRPSQLREIQYLPLFHNLSSLYILWEVIIFINSSILFVYLPLEYCFNLQREAIFSYYIQYICSIIFSIDIFIKFNTLSTQQGTFIEQHIQIFSSYVSSSFLIDLIAILSLCCFSFSFNGIQFLFFLKIFQAFRILETIREQFLLKTKIFGIISLIYLLGSVIYFAHLFTCLWNYVGIKELDQNEGWMVTYSYQNETVGSRYIQIFYYAIVTMTTIGYGDFTAQTKLEKFLMIFIAFFSCGIFGYTINSIGNILQDFKQRKDLYLQELAKINKYFKQNNVELGLQCRAKKYVQYLYSDQNSDNLCSIKSLSALSEYLQKEIQTDVYIKILKKVPLFKDILTEEIFIDLAMQMKEKIYCHDQQIILLEEDVEDCIYFVNNGIVLEYFQYDQTTEVKEVQQFKYGQYFGLLRFLQGDNNCNVKYKSVGVSSILQLNFTDFANILRKYDLQYEKFCYIKDEVKYQNKLQKVSSCCYSCKQKNHKIEECPYLFYEGKKNLILRKYLKEIEFKLKNFKRNQTEKSMNAILNQNIISHQADQYYIQNIEYFSLWDLSQESDYEEEEDEEEDFLVKQTAQQDRDFNGINVQNSESIYKDQSPDDQQNQSLKDSQSLQDQYENNLSAQKVFLMSNLLSRQTQDDDSITIEDSQYNPANLKKKNYSSKKIKTFDSNINFSINLDQEMIYNQQSLTKMHTYGKQDRQMEVSQISSNNKLQSLQVIRNIEQIIQQSNHTVSNCQIPNCQTCTKLKFMIISALKKIANTENQKLYPSIRASSFLEPKKKSSLFCIREKTGSNIQLQQNNSLNPNLNRRQCSSFNRNLTNNQSKIFSRQIINFSDQLFYYDFDKLKTFEYYFPEGNAQSIIEQYSNIYQNKNILWMM</sequence>
<organism evidence="10 11">
    <name type="scientific">Tetrahymena thermophila (strain SB210)</name>
    <dbReference type="NCBI Taxonomy" id="312017"/>
    <lineage>
        <taxon>Eukaryota</taxon>
        <taxon>Sar</taxon>
        <taxon>Alveolata</taxon>
        <taxon>Ciliophora</taxon>
        <taxon>Intramacronucleata</taxon>
        <taxon>Oligohymenophorea</taxon>
        <taxon>Hymenostomatida</taxon>
        <taxon>Tetrahymenina</taxon>
        <taxon>Tetrahymenidae</taxon>
        <taxon>Tetrahymena</taxon>
    </lineage>
</organism>
<dbReference type="CDD" id="cd00038">
    <property type="entry name" value="CAP_ED"/>
    <property type="match status" value="1"/>
</dbReference>
<feature type="region of interest" description="Disordered" evidence="7">
    <location>
        <begin position="821"/>
        <end position="841"/>
    </location>
</feature>
<dbReference type="InParanoid" id="I7M1E3"/>
<feature type="transmembrane region" description="Helical" evidence="8">
    <location>
        <begin position="286"/>
        <end position="304"/>
    </location>
</feature>
<feature type="compositionally biased region" description="Polar residues" evidence="7">
    <location>
        <begin position="139"/>
        <end position="155"/>
    </location>
</feature>
<dbReference type="SUPFAM" id="SSF81324">
    <property type="entry name" value="Voltage-gated potassium channels"/>
    <property type="match status" value="1"/>
</dbReference>
<evidence type="ECO:0000313" key="11">
    <source>
        <dbReference type="Proteomes" id="UP000009168"/>
    </source>
</evidence>
<dbReference type="Gene3D" id="1.10.287.70">
    <property type="match status" value="1"/>
</dbReference>
<keyword evidence="5" id="KW-0406">Ion transport</keyword>
<evidence type="ECO:0000256" key="5">
    <source>
        <dbReference type="ARBA" id="ARBA00023065"/>
    </source>
</evidence>
<keyword evidence="4 8" id="KW-1133">Transmembrane helix</keyword>
<dbReference type="GO" id="GO:0098855">
    <property type="term" value="C:HCN channel complex"/>
    <property type="evidence" value="ECO:0007669"/>
    <property type="project" value="TreeGrafter"/>
</dbReference>
<dbReference type="InterPro" id="IPR000595">
    <property type="entry name" value="cNMP-bd_dom"/>
</dbReference>
<evidence type="ECO:0000256" key="2">
    <source>
        <dbReference type="ARBA" id="ARBA00022448"/>
    </source>
</evidence>
<evidence type="ECO:0000256" key="7">
    <source>
        <dbReference type="SAM" id="MobiDB-lite"/>
    </source>
</evidence>
<dbReference type="InterPro" id="IPR014710">
    <property type="entry name" value="RmlC-like_jellyroll"/>
</dbReference>
<dbReference type="GO" id="GO:0005249">
    <property type="term" value="F:voltage-gated potassium channel activity"/>
    <property type="evidence" value="ECO:0007669"/>
    <property type="project" value="TreeGrafter"/>
</dbReference>
<evidence type="ECO:0000313" key="10">
    <source>
        <dbReference type="EMBL" id="EAR96163.2"/>
    </source>
</evidence>
<evidence type="ECO:0000259" key="9">
    <source>
        <dbReference type="PROSITE" id="PS50042"/>
    </source>
</evidence>
<feature type="region of interest" description="Disordered" evidence="7">
    <location>
        <begin position="1"/>
        <end position="22"/>
    </location>
</feature>
<protein>
    <submittedName>
        <fullName evidence="10">Cation channel family protein</fullName>
    </submittedName>
</protein>
<name>I7M1E3_TETTS</name>
<dbReference type="AlphaFoldDB" id="I7M1E3"/>
<dbReference type="OrthoDB" id="444079at2759"/>
<feature type="transmembrane region" description="Helical" evidence="8">
    <location>
        <begin position="380"/>
        <end position="407"/>
    </location>
</feature>
<dbReference type="InterPro" id="IPR005821">
    <property type="entry name" value="Ion_trans_dom"/>
</dbReference>
<feature type="transmembrane region" description="Helical" evidence="8">
    <location>
        <begin position="461"/>
        <end position="478"/>
    </location>
</feature>
<feature type="transmembrane region" description="Helical" evidence="8">
    <location>
        <begin position="436"/>
        <end position="454"/>
    </location>
</feature>
<dbReference type="RefSeq" id="XP_001016408.2">
    <property type="nucleotide sequence ID" value="XM_001016408.2"/>
</dbReference>